<dbReference type="Proteomes" id="UP000244005">
    <property type="component" value="Unassembled WGS sequence"/>
</dbReference>
<organism evidence="2 3">
    <name type="scientific">Marchantia polymorpha</name>
    <name type="common">Common liverwort</name>
    <name type="synonym">Marchantia aquatica</name>
    <dbReference type="NCBI Taxonomy" id="3197"/>
    <lineage>
        <taxon>Eukaryota</taxon>
        <taxon>Viridiplantae</taxon>
        <taxon>Streptophyta</taxon>
        <taxon>Embryophyta</taxon>
        <taxon>Marchantiophyta</taxon>
        <taxon>Marchantiopsida</taxon>
        <taxon>Marchantiidae</taxon>
        <taxon>Marchantiales</taxon>
        <taxon>Marchantiaceae</taxon>
        <taxon>Marchantia</taxon>
    </lineage>
</organism>
<dbReference type="PROSITE" id="PS50969">
    <property type="entry name" value="FCP1"/>
    <property type="match status" value="1"/>
</dbReference>
<dbReference type="InterPro" id="IPR050365">
    <property type="entry name" value="TIM50"/>
</dbReference>
<dbReference type="SMART" id="SM00577">
    <property type="entry name" value="CPDc"/>
    <property type="match status" value="1"/>
</dbReference>
<feature type="domain" description="FCP1 homology" evidence="1">
    <location>
        <begin position="52"/>
        <end position="211"/>
    </location>
</feature>
<dbReference type="OMA" id="FAIREDP"/>
<reference evidence="3" key="1">
    <citation type="journal article" date="2017" name="Cell">
        <title>Insights into land plant evolution garnered from the Marchantia polymorpha genome.</title>
        <authorList>
            <person name="Bowman J.L."/>
            <person name="Kohchi T."/>
            <person name="Yamato K.T."/>
            <person name="Jenkins J."/>
            <person name="Shu S."/>
            <person name="Ishizaki K."/>
            <person name="Yamaoka S."/>
            <person name="Nishihama R."/>
            <person name="Nakamura Y."/>
            <person name="Berger F."/>
            <person name="Adam C."/>
            <person name="Aki S.S."/>
            <person name="Althoff F."/>
            <person name="Araki T."/>
            <person name="Arteaga-Vazquez M.A."/>
            <person name="Balasubrmanian S."/>
            <person name="Barry K."/>
            <person name="Bauer D."/>
            <person name="Boehm C.R."/>
            <person name="Briginshaw L."/>
            <person name="Caballero-Perez J."/>
            <person name="Catarino B."/>
            <person name="Chen F."/>
            <person name="Chiyoda S."/>
            <person name="Chovatia M."/>
            <person name="Davies K.M."/>
            <person name="Delmans M."/>
            <person name="Demura T."/>
            <person name="Dierschke T."/>
            <person name="Dolan L."/>
            <person name="Dorantes-Acosta A.E."/>
            <person name="Eklund D.M."/>
            <person name="Florent S.N."/>
            <person name="Flores-Sandoval E."/>
            <person name="Fujiyama A."/>
            <person name="Fukuzawa H."/>
            <person name="Galik B."/>
            <person name="Grimanelli D."/>
            <person name="Grimwood J."/>
            <person name="Grossniklaus U."/>
            <person name="Hamada T."/>
            <person name="Haseloff J."/>
            <person name="Hetherington A.J."/>
            <person name="Higo A."/>
            <person name="Hirakawa Y."/>
            <person name="Hundley H.N."/>
            <person name="Ikeda Y."/>
            <person name="Inoue K."/>
            <person name="Inoue S.I."/>
            <person name="Ishida S."/>
            <person name="Jia Q."/>
            <person name="Kakita M."/>
            <person name="Kanazawa T."/>
            <person name="Kawai Y."/>
            <person name="Kawashima T."/>
            <person name="Kennedy M."/>
            <person name="Kinose K."/>
            <person name="Kinoshita T."/>
            <person name="Kohara Y."/>
            <person name="Koide E."/>
            <person name="Komatsu K."/>
            <person name="Kopischke S."/>
            <person name="Kubo M."/>
            <person name="Kyozuka J."/>
            <person name="Lagercrantz U."/>
            <person name="Lin S.S."/>
            <person name="Lindquist E."/>
            <person name="Lipzen A.M."/>
            <person name="Lu C.W."/>
            <person name="De Luna E."/>
            <person name="Martienssen R.A."/>
            <person name="Minamino N."/>
            <person name="Mizutani M."/>
            <person name="Mizutani M."/>
            <person name="Mochizuki N."/>
            <person name="Monte I."/>
            <person name="Mosher R."/>
            <person name="Nagasaki H."/>
            <person name="Nakagami H."/>
            <person name="Naramoto S."/>
            <person name="Nishitani K."/>
            <person name="Ohtani M."/>
            <person name="Okamoto T."/>
            <person name="Okumura M."/>
            <person name="Phillips J."/>
            <person name="Pollak B."/>
            <person name="Reinders A."/>
            <person name="Rovekamp M."/>
            <person name="Sano R."/>
            <person name="Sawa S."/>
            <person name="Schmid M.W."/>
            <person name="Shirakawa M."/>
            <person name="Solano R."/>
            <person name="Spunde A."/>
            <person name="Suetsugu N."/>
            <person name="Sugano S."/>
            <person name="Sugiyama A."/>
            <person name="Sun R."/>
            <person name="Suzuki Y."/>
            <person name="Takenaka M."/>
            <person name="Takezawa D."/>
            <person name="Tomogane H."/>
            <person name="Tsuzuki M."/>
            <person name="Ueda T."/>
            <person name="Umeda M."/>
            <person name="Ward J.M."/>
            <person name="Watanabe Y."/>
            <person name="Yazaki K."/>
            <person name="Yokoyama R."/>
            <person name="Yoshitake Y."/>
            <person name="Yotsui I."/>
            <person name="Zachgo S."/>
            <person name="Schmutz J."/>
        </authorList>
    </citation>
    <scope>NUCLEOTIDE SEQUENCE [LARGE SCALE GENOMIC DNA]</scope>
    <source>
        <strain evidence="3">Tak-1</strain>
    </source>
</reference>
<dbReference type="InterPro" id="IPR004274">
    <property type="entry name" value="FCP1_dom"/>
</dbReference>
<accession>A0A2R6XMK3</accession>
<protein>
    <recommendedName>
        <fullName evidence="1">FCP1 homology domain-containing protein</fullName>
    </recommendedName>
</protein>
<dbReference type="InterPro" id="IPR011948">
    <property type="entry name" value="Dullard_phosphatase"/>
</dbReference>
<dbReference type="AlphaFoldDB" id="A0A2R6XMK3"/>
<dbReference type="InterPro" id="IPR036412">
    <property type="entry name" value="HAD-like_sf"/>
</dbReference>
<dbReference type="OrthoDB" id="277011at2759"/>
<gene>
    <name evidence="2" type="ORF">MARPO_0008s0118</name>
</gene>
<dbReference type="Gramene" id="Mp8g11040.1">
    <property type="protein sequence ID" value="Mp8g11040.1.cds"/>
    <property type="gene ID" value="Mp8g11040"/>
</dbReference>
<evidence type="ECO:0000313" key="3">
    <source>
        <dbReference type="Proteomes" id="UP000244005"/>
    </source>
</evidence>
<proteinExistence type="predicted"/>
<dbReference type="Pfam" id="PF03031">
    <property type="entry name" value="NIF"/>
    <property type="match status" value="1"/>
</dbReference>
<evidence type="ECO:0000313" key="2">
    <source>
        <dbReference type="EMBL" id="PTQ47347.1"/>
    </source>
</evidence>
<dbReference type="Gene3D" id="3.40.50.1000">
    <property type="entry name" value="HAD superfamily/HAD-like"/>
    <property type="match status" value="1"/>
</dbReference>
<dbReference type="NCBIfam" id="TIGR02251">
    <property type="entry name" value="HIF-SF_euk"/>
    <property type="match status" value="1"/>
</dbReference>
<dbReference type="GO" id="GO:0004721">
    <property type="term" value="F:phosphoprotein phosphatase activity"/>
    <property type="evidence" value="ECO:0000318"/>
    <property type="project" value="GO_Central"/>
</dbReference>
<name>A0A2R6XMK3_MARPO</name>
<dbReference type="InterPro" id="IPR023214">
    <property type="entry name" value="HAD_sf"/>
</dbReference>
<evidence type="ECO:0000259" key="1">
    <source>
        <dbReference type="PROSITE" id="PS50969"/>
    </source>
</evidence>
<dbReference type="PANTHER" id="PTHR12210">
    <property type="entry name" value="DULLARD PROTEIN PHOSPHATASE"/>
    <property type="match status" value="1"/>
</dbReference>
<dbReference type="FunFam" id="3.40.50.1000:FF:000093">
    <property type="entry name" value="NLI interacting factor-like phosphatase family protein"/>
    <property type="match status" value="1"/>
</dbReference>
<sequence>MIVRCRQILLISQSSDILGGKKVMFSCGCLGEDESGLRMPKVLPRLPPMRAEHEGKMTLVLDLDETLVHSSLDPSPAYDYSIEVEMKSRMRQTFFVLKRPGVDDFLAAVASKFEVVLFTASTKGYADAVLDVLDPGGRISHRLYQDSCSVLRGIIIKDLSLLGRQLSKVLIVDNNPQSYMLQPANAVPISSFRDDLQDLELVEVFLDLEMIATAGNVAID</sequence>
<dbReference type="SUPFAM" id="SSF56784">
    <property type="entry name" value="HAD-like"/>
    <property type="match status" value="1"/>
</dbReference>
<keyword evidence="3" id="KW-1185">Reference proteome</keyword>
<dbReference type="CDD" id="cd07521">
    <property type="entry name" value="HAD_FCP1-like"/>
    <property type="match status" value="1"/>
</dbReference>
<dbReference type="EMBL" id="KZ772680">
    <property type="protein sequence ID" value="PTQ47347.1"/>
    <property type="molecule type" value="Genomic_DNA"/>
</dbReference>